<gene>
    <name evidence="1" type="ORF">GOP47_0004316</name>
</gene>
<sequence length="128" mass="13956">MECFGLRGECFICQRMVWHKLALGEDVTWLDRQSPQLAVTAPIGTGDVQMASPQWNQLRSIWPFGRSSLTGGLEVLDGPPPENILVGPRVGIDYANPEDVAALWRFAVAGTPWISAPRNTLAPPQSSA</sequence>
<dbReference type="OrthoDB" id="6353017at2759"/>
<name>A0A9D4V7N4_ADICA</name>
<dbReference type="InterPro" id="IPR036995">
    <property type="entry name" value="MPG_sf"/>
</dbReference>
<proteinExistence type="predicted"/>
<dbReference type="Gene3D" id="3.10.300.10">
    <property type="entry name" value="Methylpurine-DNA glycosylase (MPG)"/>
    <property type="match status" value="1"/>
</dbReference>
<dbReference type="InterPro" id="IPR011034">
    <property type="entry name" value="Formyl_transferase-like_C_sf"/>
</dbReference>
<accession>A0A9D4V7N4</accession>
<dbReference type="SUPFAM" id="SSF50486">
    <property type="entry name" value="FMT C-terminal domain-like"/>
    <property type="match status" value="1"/>
</dbReference>
<dbReference type="GO" id="GO:0003677">
    <property type="term" value="F:DNA binding"/>
    <property type="evidence" value="ECO:0007669"/>
    <property type="project" value="InterPro"/>
</dbReference>
<comment type="caution">
    <text evidence="1">The sequence shown here is derived from an EMBL/GenBank/DDBJ whole genome shotgun (WGS) entry which is preliminary data.</text>
</comment>
<dbReference type="GO" id="GO:0006284">
    <property type="term" value="P:base-excision repair"/>
    <property type="evidence" value="ECO:0007669"/>
    <property type="project" value="InterPro"/>
</dbReference>
<dbReference type="Proteomes" id="UP000886520">
    <property type="component" value="Chromosome 4"/>
</dbReference>
<dbReference type="AlphaFoldDB" id="A0A9D4V7N4"/>
<reference evidence="1" key="1">
    <citation type="submission" date="2021-01" db="EMBL/GenBank/DDBJ databases">
        <title>Adiantum capillus-veneris genome.</title>
        <authorList>
            <person name="Fang Y."/>
            <person name="Liao Q."/>
        </authorList>
    </citation>
    <scope>NUCLEOTIDE SEQUENCE</scope>
    <source>
        <strain evidence="1">H3</strain>
        <tissue evidence="1">Leaf</tissue>
    </source>
</reference>
<keyword evidence="2" id="KW-1185">Reference proteome</keyword>
<protein>
    <submittedName>
        <fullName evidence="1">Uncharacterized protein</fullName>
    </submittedName>
</protein>
<evidence type="ECO:0000313" key="2">
    <source>
        <dbReference type="Proteomes" id="UP000886520"/>
    </source>
</evidence>
<organism evidence="1 2">
    <name type="scientific">Adiantum capillus-veneris</name>
    <name type="common">Maidenhair fern</name>
    <dbReference type="NCBI Taxonomy" id="13818"/>
    <lineage>
        <taxon>Eukaryota</taxon>
        <taxon>Viridiplantae</taxon>
        <taxon>Streptophyta</taxon>
        <taxon>Embryophyta</taxon>
        <taxon>Tracheophyta</taxon>
        <taxon>Polypodiopsida</taxon>
        <taxon>Polypodiidae</taxon>
        <taxon>Polypodiales</taxon>
        <taxon>Pteridineae</taxon>
        <taxon>Pteridaceae</taxon>
        <taxon>Vittarioideae</taxon>
        <taxon>Adiantum</taxon>
    </lineage>
</organism>
<dbReference type="GO" id="GO:0003905">
    <property type="term" value="F:alkylbase DNA N-glycosylase activity"/>
    <property type="evidence" value="ECO:0007669"/>
    <property type="project" value="InterPro"/>
</dbReference>
<dbReference type="EMBL" id="JABFUD020000004">
    <property type="protein sequence ID" value="KAI5081133.1"/>
    <property type="molecule type" value="Genomic_DNA"/>
</dbReference>
<evidence type="ECO:0000313" key="1">
    <source>
        <dbReference type="EMBL" id="KAI5081133.1"/>
    </source>
</evidence>